<dbReference type="AlphaFoldDB" id="A0AAV4IEP2"/>
<evidence type="ECO:0000313" key="1">
    <source>
        <dbReference type="EMBL" id="GFS10449.1"/>
    </source>
</evidence>
<reference evidence="1 2" key="1">
    <citation type="journal article" date="2021" name="Elife">
        <title>Chloroplast acquisition without the gene transfer in kleptoplastic sea slugs, Plakobranchus ocellatus.</title>
        <authorList>
            <person name="Maeda T."/>
            <person name="Takahashi S."/>
            <person name="Yoshida T."/>
            <person name="Shimamura S."/>
            <person name="Takaki Y."/>
            <person name="Nagai Y."/>
            <person name="Toyoda A."/>
            <person name="Suzuki Y."/>
            <person name="Arimoto A."/>
            <person name="Ishii H."/>
            <person name="Satoh N."/>
            <person name="Nishiyama T."/>
            <person name="Hasebe M."/>
            <person name="Maruyama T."/>
            <person name="Minagawa J."/>
            <person name="Obokata J."/>
            <person name="Shigenobu S."/>
        </authorList>
    </citation>
    <scope>NUCLEOTIDE SEQUENCE [LARGE SCALE GENOMIC DNA]</scope>
</reference>
<proteinExistence type="predicted"/>
<organism evidence="1 2">
    <name type="scientific">Elysia marginata</name>
    <dbReference type="NCBI Taxonomy" id="1093978"/>
    <lineage>
        <taxon>Eukaryota</taxon>
        <taxon>Metazoa</taxon>
        <taxon>Spiralia</taxon>
        <taxon>Lophotrochozoa</taxon>
        <taxon>Mollusca</taxon>
        <taxon>Gastropoda</taxon>
        <taxon>Heterobranchia</taxon>
        <taxon>Euthyneura</taxon>
        <taxon>Panpulmonata</taxon>
        <taxon>Sacoglossa</taxon>
        <taxon>Placobranchoidea</taxon>
        <taxon>Plakobranchidae</taxon>
        <taxon>Elysia</taxon>
    </lineage>
</organism>
<sequence>MQLPNDIDYTGVYHVLTDALSVSFQELTAHVQFAQCDVTRVIEPAPEVREELPSRLRLPDSAACVSTICENTILLLASQPQGRQQGRGQACMNKIEEGVQGARLLEITSQKLGCYCSVYTRHWASSIRHS</sequence>
<evidence type="ECO:0000313" key="2">
    <source>
        <dbReference type="Proteomes" id="UP000762676"/>
    </source>
</evidence>
<accession>A0AAV4IEP2</accession>
<comment type="caution">
    <text evidence="1">The sequence shown here is derived from an EMBL/GenBank/DDBJ whole genome shotgun (WGS) entry which is preliminary data.</text>
</comment>
<protein>
    <submittedName>
        <fullName evidence="1">Uncharacterized protein</fullName>
    </submittedName>
</protein>
<name>A0AAV4IEP2_9GAST</name>
<dbReference type="Proteomes" id="UP000762676">
    <property type="component" value="Unassembled WGS sequence"/>
</dbReference>
<keyword evidence="2" id="KW-1185">Reference proteome</keyword>
<gene>
    <name evidence="1" type="ORF">ElyMa_006647100</name>
</gene>
<dbReference type="EMBL" id="BMAT01013331">
    <property type="protein sequence ID" value="GFS10449.1"/>
    <property type="molecule type" value="Genomic_DNA"/>
</dbReference>